<dbReference type="GO" id="GO:0005886">
    <property type="term" value="C:plasma membrane"/>
    <property type="evidence" value="ECO:0007669"/>
    <property type="project" value="UniProtKB-SubCell"/>
</dbReference>
<dbReference type="InterPro" id="IPR000515">
    <property type="entry name" value="MetI-like"/>
</dbReference>
<feature type="transmembrane region" description="Helical" evidence="8">
    <location>
        <begin position="188"/>
        <end position="211"/>
    </location>
</feature>
<dbReference type="PANTHER" id="PTHR30450">
    <property type="entry name" value="ABC TRANSPORTER PERMEASE"/>
    <property type="match status" value="1"/>
</dbReference>
<keyword evidence="5 8" id="KW-0812">Transmembrane</keyword>
<comment type="caution">
    <text evidence="10">The sequence shown here is derived from an EMBL/GenBank/DDBJ whole genome shotgun (WGS) entry which is preliminary data.</text>
</comment>
<dbReference type="OrthoDB" id="9793490at2"/>
<keyword evidence="3 8" id="KW-0813">Transport</keyword>
<dbReference type="NCBIfam" id="NF008049">
    <property type="entry name" value="PRK10782.1"/>
    <property type="match status" value="1"/>
</dbReference>
<sequence length="217" mass="22847">MWYENFHLLGPAVIDTLYMVGVSGLLSGLVGIPLGVILYLTREHKLLENRFINSTVGAIVNAARSVPFIILLVAIIPLTRLIIGTSIGTSAAIVPLTLGAIPFVARIVEGAIAEVPSGVIEAAQSMGASPLQIVTKVLLPEAMPGLIHGMTLTLVTLVGYSAMAGAIGGGGLGDLGIRYGYQRFDGPLMLATVVVLVIMVQLIQSFGDYLVRRVDKK</sequence>
<keyword evidence="7 8" id="KW-0472">Membrane</keyword>
<evidence type="ECO:0000313" key="11">
    <source>
        <dbReference type="Proteomes" id="UP000267187"/>
    </source>
</evidence>
<keyword evidence="6 8" id="KW-1133">Transmembrane helix</keyword>
<dbReference type="Proteomes" id="UP000267187">
    <property type="component" value="Unassembled WGS sequence"/>
</dbReference>
<dbReference type="SUPFAM" id="SSF161098">
    <property type="entry name" value="MetI-like"/>
    <property type="match status" value="1"/>
</dbReference>
<evidence type="ECO:0000259" key="9">
    <source>
        <dbReference type="PROSITE" id="PS50928"/>
    </source>
</evidence>
<dbReference type="EMBL" id="REFJ01000004">
    <property type="protein sequence ID" value="RMA79270.1"/>
    <property type="molecule type" value="Genomic_DNA"/>
</dbReference>
<evidence type="ECO:0000256" key="5">
    <source>
        <dbReference type="ARBA" id="ARBA00022692"/>
    </source>
</evidence>
<dbReference type="GO" id="GO:0048473">
    <property type="term" value="P:D-methionine transmembrane transport"/>
    <property type="evidence" value="ECO:0007669"/>
    <property type="project" value="TreeGrafter"/>
</dbReference>
<dbReference type="RefSeq" id="WP_121877031.1">
    <property type="nucleotide sequence ID" value="NZ_REFJ01000004.1"/>
</dbReference>
<dbReference type="AlphaFoldDB" id="A0A3M0A364"/>
<protein>
    <submittedName>
        <fullName evidence="10">D-methionine transport system permease protein</fullName>
    </submittedName>
</protein>
<dbReference type="InterPro" id="IPR035906">
    <property type="entry name" value="MetI-like_sf"/>
</dbReference>
<feature type="transmembrane region" description="Helical" evidence="8">
    <location>
        <begin position="16"/>
        <end position="40"/>
    </location>
</feature>
<feature type="transmembrane region" description="Helical" evidence="8">
    <location>
        <begin position="52"/>
        <end position="76"/>
    </location>
</feature>
<feature type="transmembrane region" description="Helical" evidence="8">
    <location>
        <begin position="82"/>
        <end position="105"/>
    </location>
</feature>
<dbReference type="PROSITE" id="PS50928">
    <property type="entry name" value="ABC_TM1"/>
    <property type="match status" value="1"/>
</dbReference>
<evidence type="ECO:0000256" key="4">
    <source>
        <dbReference type="ARBA" id="ARBA00022475"/>
    </source>
</evidence>
<evidence type="ECO:0000256" key="8">
    <source>
        <dbReference type="RuleBase" id="RU363032"/>
    </source>
</evidence>
<feature type="transmembrane region" description="Helical" evidence="8">
    <location>
        <begin position="146"/>
        <end position="168"/>
    </location>
</feature>
<reference evidence="10 11" key="1">
    <citation type="submission" date="2018-10" db="EMBL/GenBank/DDBJ databases">
        <title>Genomic Encyclopedia of Type Strains, Phase IV (KMG-IV): sequencing the most valuable type-strain genomes for metagenomic binning, comparative biology and taxonomic classification.</title>
        <authorList>
            <person name="Goeker M."/>
        </authorList>
    </citation>
    <scope>NUCLEOTIDE SEQUENCE [LARGE SCALE GENOMIC DNA]</scope>
    <source>
        <strain evidence="10 11">DSM 25080</strain>
    </source>
</reference>
<name>A0A3M0A364_9GAMM</name>
<comment type="similarity">
    <text evidence="2">Belongs to the binding-protein-dependent transport system permease family. CysTW subfamily.</text>
</comment>
<keyword evidence="4" id="KW-1003">Cell membrane</keyword>
<evidence type="ECO:0000313" key="10">
    <source>
        <dbReference type="EMBL" id="RMA79270.1"/>
    </source>
</evidence>
<dbReference type="Pfam" id="PF00528">
    <property type="entry name" value="BPD_transp_1"/>
    <property type="match status" value="1"/>
</dbReference>
<gene>
    <name evidence="10" type="ORF">DFR27_1709</name>
</gene>
<dbReference type="InterPro" id="IPR051322">
    <property type="entry name" value="AA_ABC_Transporter_Permease"/>
</dbReference>
<dbReference type="CDD" id="cd06261">
    <property type="entry name" value="TM_PBP2"/>
    <property type="match status" value="1"/>
</dbReference>
<evidence type="ECO:0000256" key="7">
    <source>
        <dbReference type="ARBA" id="ARBA00023136"/>
    </source>
</evidence>
<proteinExistence type="inferred from homology"/>
<evidence type="ECO:0000256" key="3">
    <source>
        <dbReference type="ARBA" id="ARBA00022448"/>
    </source>
</evidence>
<organism evidence="10 11">
    <name type="scientific">Umboniibacter marinipuniceus</name>
    <dbReference type="NCBI Taxonomy" id="569599"/>
    <lineage>
        <taxon>Bacteria</taxon>
        <taxon>Pseudomonadati</taxon>
        <taxon>Pseudomonadota</taxon>
        <taxon>Gammaproteobacteria</taxon>
        <taxon>Cellvibrionales</taxon>
        <taxon>Cellvibrionaceae</taxon>
        <taxon>Umboniibacter</taxon>
    </lineage>
</organism>
<feature type="domain" description="ABC transmembrane type-1" evidence="9">
    <location>
        <begin position="13"/>
        <end position="207"/>
    </location>
</feature>
<dbReference type="Gene3D" id="1.10.3720.10">
    <property type="entry name" value="MetI-like"/>
    <property type="match status" value="1"/>
</dbReference>
<evidence type="ECO:0000256" key="1">
    <source>
        <dbReference type="ARBA" id="ARBA00004651"/>
    </source>
</evidence>
<accession>A0A3M0A364</accession>
<comment type="subcellular location">
    <subcellularLocation>
        <location evidence="1 8">Cell membrane</location>
        <topology evidence="1 8">Multi-pass membrane protein</topology>
    </subcellularLocation>
</comment>
<dbReference type="FunFam" id="1.10.3720.10:FF:000002">
    <property type="entry name" value="D-methionine ABC transporter permease MetI"/>
    <property type="match status" value="1"/>
</dbReference>
<keyword evidence="11" id="KW-1185">Reference proteome</keyword>
<evidence type="ECO:0000256" key="6">
    <source>
        <dbReference type="ARBA" id="ARBA00022989"/>
    </source>
</evidence>
<evidence type="ECO:0000256" key="2">
    <source>
        <dbReference type="ARBA" id="ARBA00007069"/>
    </source>
</evidence>
<dbReference type="PANTHER" id="PTHR30450:SF1">
    <property type="entry name" value="D-METHIONINE TRANSPORT SYSTEM PERMEASE PROTEIN METI-RELATED"/>
    <property type="match status" value="1"/>
</dbReference>